<dbReference type="Proteomes" id="UP001242995">
    <property type="component" value="Unassembled WGS sequence"/>
</dbReference>
<evidence type="ECO:0000313" key="2">
    <source>
        <dbReference type="EMBL" id="MDP9905416.1"/>
    </source>
</evidence>
<dbReference type="AlphaFoldDB" id="A0AAW8DIH8"/>
<dbReference type="RefSeq" id="WP_284990536.1">
    <property type="nucleotide sequence ID" value="NZ_JAUSRG010000005.1"/>
</dbReference>
<comment type="caution">
    <text evidence="2">The sequence shown here is derived from an EMBL/GenBank/DDBJ whole genome shotgun (WGS) entry which is preliminary data.</text>
</comment>
<dbReference type="InterPro" id="IPR002513">
    <property type="entry name" value="Tn3_Tnp_DDE_dom"/>
</dbReference>
<keyword evidence="4" id="KW-1185">Reference proteome</keyword>
<sequence length="73" mass="8179">MRALPEEQIGSDRGAQFGLGTNMGIKAIADASGHAETERELRHVRRTYITKDNLRQAIVNVVNATFEARNPEW</sequence>
<reference evidence="2 4" key="1">
    <citation type="submission" date="2023-07" db="EMBL/GenBank/DDBJ databases">
        <title>Sorghum-associated microbial communities from plants grown in Nebraska, USA.</title>
        <authorList>
            <person name="Schachtman D."/>
        </authorList>
    </citation>
    <scope>NUCLEOTIDE SEQUENCE</scope>
    <source>
        <strain evidence="2">DS1006</strain>
        <strain evidence="3 4">DS1016</strain>
    </source>
</reference>
<dbReference type="GO" id="GO:0006313">
    <property type="term" value="P:DNA transposition"/>
    <property type="evidence" value="ECO:0007669"/>
    <property type="project" value="InterPro"/>
</dbReference>
<dbReference type="Pfam" id="PF01526">
    <property type="entry name" value="DDE_Tnp_Tn3"/>
    <property type="match status" value="1"/>
</dbReference>
<accession>A0AAW8DIH8</accession>
<protein>
    <recommendedName>
        <fullName evidence="1">Tn3 transposase DDE domain-containing protein</fullName>
    </recommendedName>
</protein>
<evidence type="ECO:0000259" key="1">
    <source>
        <dbReference type="Pfam" id="PF01526"/>
    </source>
</evidence>
<evidence type="ECO:0000313" key="4">
    <source>
        <dbReference type="Proteomes" id="UP001230951"/>
    </source>
</evidence>
<gene>
    <name evidence="2" type="ORF">J2S90_002382</name>
    <name evidence="3" type="ORF">J2S93_001970</name>
</gene>
<dbReference type="GO" id="GO:0004803">
    <property type="term" value="F:transposase activity"/>
    <property type="evidence" value="ECO:0007669"/>
    <property type="project" value="InterPro"/>
</dbReference>
<evidence type="ECO:0000313" key="3">
    <source>
        <dbReference type="EMBL" id="MDQ0180548.1"/>
    </source>
</evidence>
<evidence type="ECO:0000313" key="5">
    <source>
        <dbReference type="Proteomes" id="UP001242995"/>
    </source>
</evidence>
<feature type="domain" description="Tn3 transposase DDE" evidence="1">
    <location>
        <begin position="17"/>
        <end position="71"/>
    </location>
</feature>
<dbReference type="EMBL" id="JAUSTF010000003">
    <property type="protein sequence ID" value="MDQ0180548.1"/>
    <property type="molecule type" value="Genomic_DNA"/>
</dbReference>
<proteinExistence type="predicted"/>
<name>A0AAW8DIH8_9MICC</name>
<dbReference type="EMBL" id="JAUSRG010000005">
    <property type="protein sequence ID" value="MDP9905416.1"/>
    <property type="molecule type" value="Genomic_DNA"/>
</dbReference>
<organism evidence="2 5">
    <name type="scientific">Arthrobacter bambusae</name>
    <dbReference type="NCBI Taxonomy" id="1338426"/>
    <lineage>
        <taxon>Bacteria</taxon>
        <taxon>Bacillati</taxon>
        <taxon>Actinomycetota</taxon>
        <taxon>Actinomycetes</taxon>
        <taxon>Micrococcales</taxon>
        <taxon>Micrococcaceae</taxon>
        <taxon>Arthrobacter</taxon>
    </lineage>
</organism>
<dbReference type="Proteomes" id="UP001230951">
    <property type="component" value="Unassembled WGS sequence"/>
</dbReference>